<feature type="compositionally biased region" description="Polar residues" evidence="1">
    <location>
        <begin position="544"/>
        <end position="555"/>
    </location>
</feature>
<keyword evidence="2" id="KW-0472">Membrane</keyword>
<keyword evidence="2" id="KW-1133">Transmembrane helix</keyword>
<dbReference type="InterPro" id="IPR005198">
    <property type="entry name" value="Glyco_hydro_76"/>
</dbReference>
<name>A0ABQ0M3A9_MYCCL</name>
<evidence type="ECO:0000256" key="2">
    <source>
        <dbReference type="SAM" id="Phobius"/>
    </source>
</evidence>
<sequence length="672" mass="70577">MSSTLYCTLGNRPQLCCSRLVPSSFSSAASPAACAYSCLVHNADTSNVVLTKMPLSFPHFVCWSLLVVSTGFPAHVSSQIVSPLWRDPNITTTTPYSVSLASSALQETTSQLGSNGFFDGADYLIPAIFFSQLAAFDFATNQTQYQTSLTQYFATANQTSTDFSDSNIYGYAAAQAYIAYKDPLFLKYAELAWETGNNYTIAQSDVNAGRMVNGVKSFSLAQMCQGATMAGGTFSSTNATDTSINGLPTGHFAILSALLAQTTNDSRYLPAAQLSVTFMQNHWLDSDDIVLDGISGNAGADECMLSDIVEPYDSGMMIEALAVLVQMTGQEDLQALLVTVVHAAIVSDNWQGTNGIISNQGHGGGGDLFLVRGLIAAYARNIIGGSLSDYVLAYLAVQYNAVLDLARSSQASSIYGLWVGPAAQSFDPTDQTAALGVLVAGILLRNQSSVSASSAGSTPNAGSTSATAASSETAGSHSNTPAFNQSPRGSHIAAIAGGAVGVVASVIFCAAFWIQRRRRNRRANEIGRERYSTPGGVGRPGILVNSSGDPSTWISPFTDAYSSPPSGHPSSGDSASPFSSKMREKCAPLSRPVSARSTSNDAAPSNDASEALPTQLPTAPSLLATAGLPLANLIQLLQSRLQGEASSREMAWTATEEDLPEEAPPRYPGTRL</sequence>
<feature type="region of interest" description="Disordered" evidence="1">
    <location>
        <begin position="452"/>
        <end position="485"/>
    </location>
</feature>
<evidence type="ECO:0000256" key="1">
    <source>
        <dbReference type="SAM" id="MobiDB-lite"/>
    </source>
</evidence>
<feature type="compositionally biased region" description="Polar residues" evidence="1">
    <location>
        <begin position="595"/>
        <end position="608"/>
    </location>
</feature>
<dbReference type="EMBL" id="DF849506">
    <property type="protein sequence ID" value="GAT57861.1"/>
    <property type="molecule type" value="Genomic_DNA"/>
</dbReference>
<keyword evidence="3" id="KW-0378">Hydrolase</keyword>
<dbReference type="GO" id="GO:0016787">
    <property type="term" value="F:hydrolase activity"/>
    <property type="evidence" value="ECO:0007669"/>
    <property type="project" value="UniProtKB-KW"/>
</dbReference>
<protein>
    <submittedName>
        <fullName evidence="3">Glycoside hydrolase family 76 protein</fullName>
    </submittedName>
</protein>
<proteinExistence type="predicted"/>
<keyword evidence="4" id="KW-1185">Reference proteome</keyword>
<organism evidence="3 4">
    <name type="scientific">Mycena chlorophos</name>
    <name type="common">Agaric fungus</name>
    <name type="synonym">Agaricus chlorophos</name>
    <dbReference type="NCBI Taxonomy" id="658473"/>
    <lineage>
        <taxon>Eukaryota</taxon>
        <taxon>Fungi</taxon>
        <taxon>Dikarya</taxon>
        <taxon>Basidiomycota</taxon>
        <taxon>Agaricomycotina</taxon>
        <taxon>Agaricomycetes</taxon>
        <taxon>Agaricomycetidae</taxon>
        <taxon>Agaricales</taxon>
        <taxon>Marasmiineae</taxon>
        <taxon>Mycenaceae</taxon>
        <taxon>Mycena</taxon>
    </lineage>
</organism>
<evidence type="ECO:0000313" key="4">
    <source>
        <dbReference type="Proteomes" id="UP000815677"/>
    </source>
</evidence>
<feature type="region of interest" description="Disordered" evidence="1">
    <location>
        <begin position="525"/>
        <end position="616"/>
    </location>
</feature>
<accession>A0ABQ0M3A9</accession>
<gene>
    <name evidence="3" type="ORF">MCHLO_14356</name>
</gene>
<dbReference type="Pfam" id="PF03663">
    <property type="entry name" value="Glyco_hydro_76"/>
    <property type="match status" value="1"/>
</dbReference>
<feature type="compositionally biased region" description="Low complexity" evidence="1">
    <location>
        <begin position="452"/>
        <end position="478"/>
    </location>
</feature>
<keyword evidence="2" id="KW-0812">Transmembrane</keyword>
<feature type="region of interest" description="Disordered" evidence="1">
    <location>
        <begin position="642"/>
        <end position="672"/>
    </location>
</feature>
<feature type="compositionally biased region" description="Low complexity" evidence="1">
    <location>
        <begin position="562"/>
        <end position="580"/>
    </location>
</feature>
<dbReference type="InterPro" id="IPR008928">
    <property type="entry name" value="6-hairpin_glycosidase_sf"/>
</dbReference>
<feature type="transmembrane region" description="Helical" evidence="2">
    <location>
        <begin position="492"/>
        <end position="514"/>
    </location>
</feature>
<dbReference type="SUPFAM" id="SSF48208">
    <property type="entry name" value="Six-hairpin glycosidases"/>
    <property type="match status" value="1"/>
</dbReference>
<dbReference type="Gene3D" id="1.50.10.20">
    <property type="match status" value="1"/>
</dbReference>
<dbReference type="Proteomes" id="UP000815677">
    <property type="component" value="Unassembled WGS sequence"/>
</dbReference>
<reference evidence="3" key="1">
    <citation type="submission" date="2014-09" db="EMBL/GenBank/DDBJ databases">
        <title>Genome sequence of the luminous mushroom Mycena chlorophos for searching fungal bioluminescence genes.</title>
        <authorList>
            <person name="Tanaka Y."/>
            <person name="Kasuga D."/>
            <person name="Oba Y."/>
            <person name="Hase S."/>
            <person name="Sato K."/>
            <person name="Oba Y."/>
            <person name="Sakakibara Y."/>
        </authorList>
    </citation>
    <scope>NUCLEOTIDE SEQUENCE</scope>
</reference>
<evidence type="ECO:0000313" key="3">
    <source>
        <dbReference type="EMBL" id="GAT57861.1"/>
    </source>
</evidence>